<dbReference type="Proteomes" id="UP000319804">
    <property type="component" value="Unassembled WGS sequence"/>
</dbReference>
<name>A0A543KUQ0_9MICO</name>
<evidence type="ECO:0000313" key="2">
    <source>
        <dbReference type="Proteomes" id="UP000319804"/>
    </source>
</evidence>
<accession>A0A543KUQ0</accession>
<dbReference type="EMBL" id="VFPS01000002">
    <property type="protein sequence ID" value="TQM98821.1"/>
    <property type="molecule type" value="Genomic_DNA"/>
</dbReference>
<sequence length="66" mass="7058">MRLLALGVMGAGAGSYDKARGMDAPGSCVQRAARQSRQRKAVRSSIVRWPGPAFATSMWSMTSLKS</sequence>
<evidence type="ECO:0000313" key="1">
    <source>
        <dbReference type="EMBL" id="TQM98821.1"/>
    </source>
</evidence>
<keyword evidence="2" id="KW-1185">Reference proteome</keyword>
<dbReference type="AlphaFoldDB" id="A0A543KUQ0"/>
<comment type="caution">
    <text evidence="1">The sequence shown here is derived from an EMBL/GenBank/DDBJ whole genome shotgun (WGS) entry which is preliminary data.</text>
</comment>
<gene>
    <name evidence="1" type="ORF">FHX68_1534</name>
</gene>
<organism evidence="1 2">
    <name type="scientific">Microbacterium lacticum</name>
    <dbReference type="NCBI Taxonomy" id="33885"/>
    <lineage>
        <taxon>Bacteria</taxon>
        <taxon>Bacillati</taxon>
        <taxon>Actinomycetota</taxon>
        <taxon>Actinomycetes</taxon>
        <taxon>Micrococcales</taxon>
        <taxon>Microbacteriaceae</taxon>
        <taxon>Microbacterium</taxon>
    </lineage>
</organism>
<proteinExistence type="predicted"/>
<reference evidence="1 2" key="1">
    <citation type="submission" date="2019-06" db="EMBL/GenBank/DDBJ databases">
        <title>Sequencing the genomes of 1000 actinobacteria strains.</title>
        <authorList>
            <person name="Klenk H.-P."/>
        </authorList>
    </citation>
    <scope>NUCLEOTIDE SEQUENCE [LARGE SCALE GENOMIC DNA]</scope>
    <source>
        <strain evidence="1 2">DSM 20427</strain>
    </source>
</reference>
<protein>
    <submittedName>
        <fullName evidence="1">Uncharacterized protein</fullName>
    </submittedName>
</protein>